<dbReference type="InterPro" id="IPR005312">
    <property type="entry name" value="DUF1759"/>
</dbReference>
<feature type="region of interest" description="Disordered" evidence="2">
    <location>
        <begin position="362"/>
        <end position="402"/>
    </location>
</feature>
<keyword evidence="1" id="KW-0175">Coiled coil</keyword>
<name>A0AAD9QFV0_ACRCE</name>
<dbReference type="PANTHER" id="PTHR47331">
    <property type="entry name" value="PHD-TYPE DOMAIN-CONTAINING PROTEIN"/>
    <property type="match status" value="1"/>
</dbReference>
<accession>A0AAD9QFV0</accession>
<reference evidence="3" key="1">
    <citation type="journal article" date="2023" name="G3 (Bethesda)">
        <title>Whole genome assembly and annotation of the endangered Caribbean coral Acropora cervicornis.</title>
        <authorList>
            <person name="Selwyn J.D."/>
            <person name="Vollmer S.V."/>
        </authorList>
    </citation>
    <scope>NUCLEOTIDE SEQUENCE</scope>
    <source>
        <strain evidence="3">K2</strain>
    </source>
</reference>
<keyword evidence="4" id="KW-1185">Reference proteome</keyword>
<dbReference type="Pfam" id="PF03564">
    <property type="entry name" value="DUF1759"/>
    <property type="match status" value="1"/>
</dbReference>
<feature type="region of interest" description="Disordered" evidence="2">
    <location>
        <begin position="296"/>
        <end position="347"/>
    </location>
</feature>
<evidence type="ECO:0008006" key="5">
    <source>
        <dbReference type="Google" id="ProtNLM"/>
    </source>
</evidence>
<comment type="caution">
    <text evidence="3">The sequence shown here is derived from an EMBL/GenBank/DDBJ whole genome shotgun (WGS) entry which is preliminary data.</text>
</comment>
<gene>
    <name evidence="3" type="ORF">P5673_016715</name>
</gene>
<evidence type="ECO:0000256" key="1">
    <source>
        <dbReference type="SAM" id="Coils"/>
    </source>
</evidence>
<feature type="compositionally biased region" description="Basic and acidic residues" evidence="2">
    <location>
        <begin position="309"/>
        <end position="324"/>
    </location>
</feature>
<dbReference type="EMBL" id="JARQWQ010000036">
    <property type="protein sequence ID" value="KAK2560379.1"/>
    <property type="molecule type" value="Genomic_DNA"/>
</dbReference>
<dbReference type="AlphaFoldDB" id="A0AAD9QFV0"/>
<dbReference type="Proteomes" id="UP001249851">
    <property type="component" value="Unassembled WGS sequence"/>
</dbReference>
<protein>
    <recommendedName>
        <fullName evidence="5">Gag protein</fullName>
    </recommendedName>
</protein>
<evidence type="ECO:0000313" key="3">
    <source>
        <dbReference type="EMBL" id="KAK2560379.1"/>
    </source>
</evidence>
<feature type="compositionally biased region" description="Basic and acidic residues" evidence="2">
    <location>
        <begin position="334"/>
        <end position="347"/>
    </location>
</feature>
<sequence length="543" mass="62452">MVTAVNALKESIEEKKFVNCEDEESVQEWSSGIEEIVNQADECMRELTSQIEQIDRNLKHASALHEHKREIELEREKLRQKQEAVERAHAEELEFERKKLELKQVQTEPPEITAMASNVVKMPKLVITKFDGTPQDWVRFWGQFETQIDKSSTPEVTKFSYLKELVDLKVRNLIDGLPFTPEGYEKAKDLLARRYGKTSEVVGAYVRNILELPTVRERDVKKIHEFYEKLLFNVESLQTLQSINKLDAAVRFTFDKLDVIKNELAMIDENWSEWTFVQFLEALEKWTINNPVQGVESSKTKAVATPDVDSGKRETKDQDRRIHDMLSSAQRNLSHVEELRDAGPEKENVSASFAMTRNVFECPVKPQEPKSVPDRKKSFERKQRSFSQELPQPSSSTSSPKAFKANLEAKEPQNQAGLVKQALLAQQAAGLVKPETVTKIRSNSQPLAAPYIPPPDYKLPPEKRGYLRHVNPEPKQTPTENFQFESVHLKHPMQRPTNRTKLEQPRYSHLLRKTGRREELGIQEDDDSDVTRISFNVPLVGVS</sequence>
<feature type="compositionally biased region" description="Polar residues" evidence="2">
    <location>
        <begin position="385"/>
        <end position="400"/>
    </location>
</feature>
<proteinExistence type="predicted"/>
<evidence type="ECO:0000256" key="2">
    <source>
        <dbReference type="SAM" id="MobiDB-lite"/>
    </source>
</evidence>
<feature type="compositionally biased region" description="Basic and acidic residues" evidence="2">
    <location>
        <begin position="367"/>
        <end position="383"/>
    </location>
</feature>
<evidence type="ECO:0000313" key="4">
    <source>
        <dbReference type="Proteomes" id="UP001249851"/>
    </source>
</evidence>
<organism evidence="3 4">
    <name type="scientific">Acropora cervicornis</name>
    <name type="common">Staghorn coral</name>
    <dbReference type="NCBI Taxonomy" id="6130"/>
    <lineage>
        <taxon>Eukaryota</taxon>
        <taxon>Metazoa</taxon>
        <taxon>Cnidaria</taxon>
        <taxon>Anthozoa</taxon>
        <taxon>Hexacorallia</taxon>
        <taxon>Scleractinia</taxon>
        <taxon>Astrocoeniina</taxon>
        <taxon>Acroporidae</taxon>
        <taxon>Acropora</taxon>
    </lineage>
</organism>
<reference evidence="3" key="2">
    <citation type="journal article" date="2023" name="Science">
        <title>Genomic signatures of disease resistance in endangered staghorn corals.</title>
        <authorList>
            <person name="Vollmer S.V."/>
            <person name="Selwyn J.D."/>
            <person name="Despard B.A."/>
            <person name="Roesel C.L."/>
        </authorList>
    </citation>
    <scope>NUCLEOTIDE SEQUENCE</scope>
    <source>
        <strain evidence="3">K2</strain>
    </source>
</reference>
<feature type="coiled-coil region" evidence="1">
    <location>
        <begin position="37"/>
        <end position="108"/>
    </location>
</feature>